<comment type="caution">
    <text evidence="1">The sequence shown here is derived from an EMBL/GenBank/DDBJ whole genome shotgun (WGS) entry which is preliminary data.</text>
</comment>
<dbReference type="Proteomes" id="UP001180840">
    <property type="component" value="Unassembled WGS sequence"/>
</dbReference>
<accession>A0ABU1ZX73</accession>
<name>A0ABU1ZX73_9CORY</name>
<gene>
    <name evidence="1" type="ORF">J2S39_001196</name>
</gene>
<dbReference type="RefSeq" id="WP_290194345.1">
    <property type="nucleotide sequence ID" value="NZ_CP047654.1"/>
</dbReference>
<keyword evidence="2" id="KW-1185">Reference proteome</keyword>
<evidence type="ECO:0000313" key="1">
    <source>
        <dbReference type="EMBL" id="MDR7329520.1"/>
    </source>
</evidence>
<proteinExistence type="predicted"/>
<reference evidence="1" key="1">
    <citation type="submission" date="2023-07" db="EMBL/GenBank/DDBJ databases">
        <title>Sequencing the genomes of 1000 actinobacteria strains.</title>
        <authorList>
            <person name="Klenk H.-P."/>
        </authorList>
    </citation>
    <scope>NUCLEOTIDE SEQUENCE</scope>
    <source>
        <strain evidence="1">DSM 107476</strain>
    </source>
</reference>
<evidence type="ECO:0000313" key="2">
    <source>
        <dbReference type="Proteomes" id="UP001180840"/>
    </source>
</evidence>
<protein>
    <submittedName>
        <fullName evidence="1">Uncharacterized protein</fullName>
    </submittedName>
</protein>
<sequence length="206" mass="21872">MDTRTDSAPLIVMSASPAQVRDLAPAEDASRELARRTGELVARLGAGGRPIELVASRDERWRTGQVGSFRAWGAPQVTVGQGHHLPELVARHVLGGREITSVRDRIGEINPEALTIVAVDGSAGMTDRAPLALLEGAGDAHRALLGLLAGAGLCLNHAELDDAGVIEPRLWLELAALPVRRANLEYHDTHLGVGRYLAAWCVGPAQ</sequence>
<dbReference type="EMBL" id="JAVDXZ010000001">
    <property type="protein sequence ID" value="MDR7329520.1"/>
    <property type="molecule type" value="Genomic_DNA"/>
</dbReference>
<organism evidence="1 2">
    <name type="scientific">Corynebacterium guangdongense</name>
    <dbReference type="NCBI Taxonomy" id="1783348"/>
    <lineage>
        <taxon>Bacteria</taxon>
        <taxon>Bacillati</taxon>
        <taxon>Actinomycetota</taxon>
        <taxon>Actinomycetes</taxon>
        <taxon>Mycobacteriales</taxon>
        <taxon>Corynebacteriaceae</taxon>
        <taxon>Corynebacterium</taxon>
    </lineage>
</organism>